<keyword evidence="1" id="KW-0812">Transmembrane</keyword>
<evidence type="ECO:0008006" key="4">
    <source>
        <dbReference type="Google" id="ProtNLM"/>
    </source>
</evidence>
<evidence type="ECO:0000313" key="2">
    <source>
        <dbReference type="EMBL" id="GAA4515211.1"/>
    </source>
</evidence>
<dbReference type="RefSeq" id="WP_345473836.1">
    <property type="nucleotide sequence ID" value="NZ_BAABHF010000050.1"/>
</dbReference>
<accession>A0ABP8R111</accession>
<keyword evidence="1" id="KW-1133">Transmembrane helix</keyword>
<dbReference type="Proteomes" id="UP001500503">
    <property type="component" value="Unassembled WGS sequence"/>
</dbReference>
<sequence length="358" mass="38799">MSSDGAAIARALRRTPIYVDPAYESALPKARRDEIVKRIRRSRTPIFVILVPIVAGSTWQSSTQVTTVVQSYLGRDGAYVTLNTDFGDVFDVTMWGGTDERRQAANDAGWAVSYEKRYTTLAARLARCVDLIATGKGSEAYEKDHDAAFTPRPSARPQTRPHAKDDGGFPVVVPAAAGAVVLAAAGLVWLRRRRARAAVEALRLPRAVFGTAREAGEDELRARAEAELVALGESLEEDPPLEPALDAYTAAGRAFDRARSTADLAGVLALVQKGRGGPPLCYFDPRHGEGTITVRWRAPGTRPRLEVSVCTTCAKAVRDRRAPDVLLDRGRPYYEAATPWAETGYGQLGDLVGRVLGK</sequence>
<feature type="transmembrane region" description="Helical" evidence="1">
    <location>
        <begin position="167"/>
        <end position="190"/>
    </location>
</feature>
<keyword evidence="3" id="KW-1185">Reference proteome</keyword>
<dbReference type="EMBL" id="BAABHF010000050">
    <property type="protein sequence ID" value="GAA4515211.1"/>
    <property type="molecule type" value="Genomic_DNA"/>
</dbReference>
<keyword evidence="1" id="KW-0472">Membrane</keyword>
<evidence type="ECO:0000256" key="1">
    <source>
        <dbReference type="SAM" id="Phobius"/>
    </source>
</evidence>
<name>A0ABP8R111_9ACTN</name>
<gene>
    <name evidence="2" type="ORF">GCM10023191_084710</name>
</gene>
<reference evidence="3" key="1">
    <citation type="journal article" date="2019" name="Int. J. Syst. Evol. Microbiol.">
        <title>The Global Catalogue of Microorganisms (GCM) 10K type strain sequencing project: providing services to taxonomists for standard genome sequencing and annotation.</title>
        <authorList>
            <consortium name="The Broad Institute Genomics Platform"/>
            <consortium name="The Broad Institute Genome Sequencing Center for Infectious Disease"/>
            <person name="Wu L."/>
            <person name="Ma J."/>
        </authorList>
    </citation>
    <scope>NUCLEOTIDE SEQUENCE [LARGE SCALE GENOMIC DNA]</scope>
    <source>
        <strain evidence="3">JCM 17933</strain>
    </source>
</reference>
<evidence type="ECO:0000313" key="3">
    <source>
        <dbReference type="Proteomes" id="UP001500503"/>
    </source>
</evidence>
<proteinExistence type="predicted"/>
<organism evidence="2 3">
    <name type="scientific">Actinoallomurus oryzae</name>
    <dbReference type="NCBI Taxonomy" id="502180"/>
    <lineage>
        <taxon>Bacteria</taxon>
        <taxon>Bacillati</taxon>
        <taxon>Actinomycetota</taxon>
        <taxon>Actinomycetes</taxon>
        <taxon>Streptosporangiales</taxon>
        <taxon>Thermomonosporaceae</taxon>
        <taxon>Actinoallomurus</taxon>
    </lineage>
</organism>
<comment type="caution">
    <text evidence="2">The sequence shown here is derived from an EMBL/GenBank/DDBJ whole genome shotgun (WGS) entry which is preliminary data.</text>
</comment>
<protein>
    <recommendedName>
        <fullName evidence="4">TPM domain-containing protein</fullName>
    </recommendedName>
</protein>